<protein>
    <submittedName>
        <fullName evidence="3">Cupin domain-containing protein</fullName>
    </submittedName>
</protein>
<dbReference type="CDD" id="cd02208">
    <property type="entry name" value="cupin_RmlC-like"/>
    <property type="match status" value="1"/>
</dbReference>
<dbReference type="InterPro" id="IPR051610">
    <property type="entry name" value="GPI/OXD"/>
</dbReference>
<proteinExistence type="predicted"/>
<evidence type="ECO:0000259" key="2">
    <source>
        <dbReference type="Pfam" id="PF07883"/>
    </source>
</evidence>
<dbReference type="SUPFAM" id="SSF51182">
    <property type="entry name" value="RmlC-like cupins"/>
    <property type="match status" value="1"/>
</dbReference>
<accession>A0A3N6LXE3</accession>
<comment type="caution">
    <text evidence="3">The sequence shown here is derived from an EMBL/GenBank/DDBJ whole genome shotgun (WGS) entry which is preliminary data.</text>
</comment>
<sequence>MSEMGWEKYTELPIDESFDYGTRFAVSDTFGSENVRMSVFRFDPGERGPRHYHNPPGEEYYLILDGKLDIHMEDEIVEAGPGTILYTPSNKEHYPENTYDEPAYLLSVSAPKIPPGSEEGITIVEDVEDV</sequence>
<dbReference type="InterPro" id="IPR011051">
    <property type="entry name" value="RmlC_Cupin_sf"/>
</dbReference>
<name>A0A3N6LXE3_NATCH</name>
<evidence type="ECO:0000313" key="3">
    <source>
        <dbReference type="EMBL" id="RQG95438.1"/>
    </source>
</evidence>
<organism evidence="3 4">
    <name type="scientific">Natrarchaeobius chitinivorans</name>
    <dbReference type="NCBI Taxonomy" id="1679083"/>
    <lineage>
        <taxon>Archaea</taxon>
        <taxon>Methanobacteriati</taxon>
        <taxon>Methanobacteriota</taxon>
        <taxon>Stenosarchaea group</taxon>
        <taxon>Halobacteria</taxon>
        <taxon>Halobacteriales</taxon>
        <taxon>Natrialbaceae</taxon>
        <taxon>Natrarchaeobius</taxon>
    </lineage>
</organism>
<reference evidence="3 4" key="1">
    <citation type="submission" date="2018-10" db="EMBL/GenBank/DDBJ databases">
        <title>Natrarchaeobius chitinivorans gen. nov., sp. nov., and Natrarchaeobius haloalkaliphilus sp. nov., alkaliphilic, chitin-utilizing haloarchaea from hypersaline alkaline lakes.</title>
        <authorList>
            <person name="Sorokin D.Y."/>
            <person name="Elcheninov A.G."/>
            <person name="Kostrikina N.A."/>
            <person name="Bale N.J."/>
            <person name="Sinninghe Damste J.S."/>
            <person name="Khijniak T.V."/>
            <person name="Kublanov I.V."/>
            <person name="Toshchakov S.V."/>
        </authorList>
    </citation>
    <scope>NUCLEOTIDE SEQUENCE [LARGE SCALE GENOMIC DNA]</scope>
    <source>
        <strain evidence="3 4">AArcht4T</strain>
    </source>
</reference>
<dbReference type="Pfam" id="PF07883">
    <property type="entry name" value="Cupin_2"/>
    <property type="match status" value="1"/>
</dbReference>
<dbReference type="Gene3D" id="2.60.120.10">
    <property type="entry name" value="Jelly Rolls"/>
    <property type="match status" value="1"/>
</dbReference>
<evidence type="ECO:0000256" key="1">
    <source>
        <dbReference type="ARBA" id="ARBA00022723"/>
    </source>
</evidence>
<keyword evidence="1" id="KW-0479">Metal-binding</keyword>
<dbReference type="OrthoDB" id="190812at2157"/>
<dbReference type="InterPro" id="IPR013096">
    <property type="entry name" value="Cupin_2"/>
</dbReference>
<dbReference type="RefSeq" id="WP_124195147.1">
    <property type="nucleotide sequence ID" value="NZ_REGA01000005.1"/>
</dbReference>
<feature type="domain" description="Cupin type-2" evidence="2">
    <location>
        <begin position="39"/>
        <end position="108"/>
    </location>
</feature>
<dbReference type="GO" id="GO:0046872">
    <property type="term" value="F:metal ion binding"/>
    <property type="evidence" value="ECO:0007669"/>
    <property type="project" value="UniProtKB-KW"/>
</dbReference>
<dbReference type="PANTHER" id="PTHR35848">
    <property type="entry name" value="OXALATE-BINDING PROTEIN"/>
    <property type="match status" value="1"/>
</dbReference>
<dbReference type="AlphaFoldDB" id="A0A3N6LXE3"/>
<gene>
    <name evidence="3" type="ORF">EA473_08210</name>
</gene>
<dbReference type="InterPro" id="IPR014710">
    <property type="entry name" value="RmlC-like_jellyroll"/>
</dbReference>
<keyword evidence="4" id="KW-1185">Reference proteome</keyword>
<evidence type="ECO:0000313" key="4">
    <source>
        <dbReference type="Proteomes" id="UP000282323"/>
    </source>
</evidence>
<dbReference type="EMBL" id="REGA01000005">
    <property type="protein sequence ID" value="RQG95438.1"/>
    <property type="molecule type" value="Genomic_DNA"/>
</dbReference>
<dbReference type="Proteomes" id="UP000282323">
    <property type="component" value="Unassembled WGS sequence"/>
</dbReference>